<accession>A0ABN0F7T6</accession>
<protein>
    <submittedName>
        <fullName evidence="1">Uncharacterized protein</fullName>
    </submittedName>
</protein>
<gene>
    <name evidence="1" type="ORF">WQE_43099</name>
</gene>
<keyword evidence="2" id="KW-1185">Reference proteome</keyword>
<name>A0ABN0F7T6_9BURK</name>
<dbReference type="EMBL" id="AKAU01000265">
    <property type="protein sequence ID" value="EIM94673.1"/>
    <property type="molecule type" value="Genomic_DNA"/>
</dbReference>
<organism evidence="1 2">
    <name type="scientific">Paraburkholderia hospita</name>
    <dbReference type="NCBI Taxonomy" id="169430"/>
    <lineage>
        <taxon>Bacteria</taxon>
        <taxon>Pseudomonadati</taxon>
        <taxon>Pseudomonadota</taxon>
        <taxon>Betaproteobacteria</taxon>
        <taxon>Burkholderiales</taxon>
        <taxon>Burkholderiaceae</taxon>
        <taxon>Paraburkholderia</taxon>
    </lineage>
</organism>
<comment type="caution">
    <text evidence="1">The sequence shown here is derived from an EMBL/GenBank/DDBJ whole genome shotgun (WGS) entry which is preliminary data.</text>
</comment>
<evidence type="ECO:0000313" key="1">
    <source>
        <dbReference type="EMBL" id="EIM94673.1"/>
    </source>
</evidence>
<proteinExistence type="predicted"/>
<reference evidence="1 2" key="1">
    <citation type="journal article" date="2012" name="J. Bacteriol.">
        <title>Draft Genome Sequence of the Soil Bacterium Burkholderia terrae Strain BS001, Which Interacts with Fungal Surface Structures.</title>
        <authorList>
            <person name="Nazir R."/>
            <person name="Hansen M.A."/>
            <person name="Sorensen S."/>
            <person name="van Elsas J.D."/>
        </authorList>
    </citation>
    <scope>NUCLEOTIDE SEQUENCE [LARGE SCALE GENOMIC DNA]</scope>
    <source>
        <strain evidence="1 2">BS001</strain>
    </source>
</reference>
<dbReference type="Proteomes" id="UP000004980">
    <property type="component" value="Unassembled WGS sequence"/>
</dbReference>
<sequence length="107" mass="11638">MIPHGKRKNDQAAAQAEVGYQLELARGASVIASMLSTQNMAAAVEETLSAFVRAYGTTDLKIFTQLLGQRLTARNRMDAADMLFAWKPASPACAARSPAARQRDRSR</sequence>
<evidence type="ECO:0000313" key="2">
    <source>
        <dbReference type="Proteomes" id="UP000004980"/>
    </source>
</evidence>